<dbReference type="AlphaFoldDB" id="A0AAU7PSK1"/>
<dbReference type="PANTHER" id="PTHR42663:SF6">
    <property type="entry name" value="HYDROLASE C777.06C-RELATED"/>
    <property type="match status" value="1"/>
</dbReference>
<feature type="domain" description="Metallo-beta-lactamase" evidence="1">
    <location>
        <begin position="37"/>
        <end position="245"/>
    </location>
</feature>
<dbReference type="InterPro" id="IPR001279">
    <property type="entry name" value="Metallo-B-lactamas"/>
</dbReference>
<dbReference type="Gene3D" id="3.60.15.10">
    <property type="entry name" value="Ribonuclease Z/Hydroxyacylglutathione hydrolase-like"/>
    <property type="match status" value="1"/>
</dbReference>
<dbReference type="EMBL" id="CP157940">
    <property type="protein sequence ID" value="XBS55210.1"/>
    <property type="molecule type" value="Genomic_DNA"/>
</dbReference>
<dbReference type="SUPFAM" id="SSF56281">
    <property type="entry name" value="Metallo-hydrolase/oxidoreductase"/>
    <property type="match status" value="1"/>
</dbReference>
<gene>
    <name evidence="2" type="ORF">ABFV83_05255</name>
</gene>
<dbReference type="RefSeq" id="WP_349947889.1">
    <property type="nucleotide sequence ID" value="NZ_CP157940.1"/>
</dbReference>
<dbReference type="SMART" id="SM00849">
    <property type="entry name" value="Lactamase_B"/>
    <property type="match status" value="1"/>
</dbReference>
<sequence>MEIRYLGTGAAEGIPAVFCQCETCRRASQQKGKDIRTRSSALINGKLLLDISPDLYFHKLRYDLDLWKVKAVCVTHSHSDHFDGEELTRRSSINYCHIHDEKPLAVYGNSKVCRMGRERFKEEFGKEEDPSVVFLPAQPFTEIRAGELTVIPIPANHDPGEMCFIYLIEEGETRILYANDTGLLGQEAYDFLKGKRLSLVSLDCTFGAGKDHGSSHMGIEENLAVVKRLEEAGCLAPSTVIAATHFSHNCNMSHEELEQRLGEAGIHAAWDGMELKWK</sequence>
<name>A0AAU7PSK1_9FIRM</name>
<proteinExistence type="predicted"/>
<accession>A0AAU7PSK1</accession>
<organism evidence="2">
    <name type="scientific">Lacrimispora sp. BS-2</name>
    <dbReference type="NCBI Taxonomy" id="3151850"/>
    <lineage>
        <taxon>Bacteria</taxon>
        <taxon>Bacillati</taxon>
        <taxon>Bacillota</taxon>
        <taxon>Clostridia</taxon>
        <taxon>Lachnospirales</taxon>
        <taxon>Lachnospiraceae</taxon>
        <taxon>Lacrimispora</taxon>
    </lineage>
</organism>
<evidence type="ECO:0000259" key="1">
    <source>
        <dbReference type="SMART" id="SM00849"/>
    </source>
</evidence>
<evidence type="ECO:0000313" key="2">
    <source>
        <dbReference type="EMBL" id="XBS55210.1"/>
    </source>
</evidence>
<dbReference type="Pfam" id="PF12706">
    <property type="entry name" value="Lactamase_B_2"/>
    <property type="match status" value="1"/>
</dbReference>
<dbReference type="InterPro" id="IPR036866">
    <property type="entry name" value="RibonucZ/Hydroxyglut_hydro"/>
</dbReference>
<reference evidence="2" key="1">
    <citation type="submission" date="2024-06" db="EMBL/GenBank/DDBJ databases">
        <title>Lacrimispora cavernae sp. nov., a novel anaerobe isolated from bat guano pile inside a cave.</title>
        <authorList>
            <person name="Miller S.L."/>
            <person name="Lu N."/>
            <person name="King J."/>
            <person name="Sankaranarayanan K."/>
            <person name="Lawson P.A."/>
        </authorList>
    </citation>
    <scope>NUCLEOTIDE SEQUENCE</scope>
    <source>
        <strain evidence="2">BS-2</strain>
    </source>
</reference>
<protein>
    <submittedName>
        <fullName evidence="2">MBL fold metallo-hydrolase</fullName>
    </submittedName>
</protein>
<dbReference type="PANTHER" id="PTHR42663">
    <property type="entry name" value="HYDROLASE C777.06C-RELATED-RELATED"/>
    <property type="match status" value="1"/>
</dbReference>